<gene>
    <name evidence="1" type="ORF">SAMN05421643_1222</name>
</gene>
<reference evidence="2" key="1">
    <citation type="submission" date="2016-10" db="EMBL/GenBank/DDBJ databases">
        <authorList>
            <person name="Varghese N."/>
            <person name="Submissions S."/>
        </authorList>
    </citation>
    <scope>NUCLEOTIDE SEQUENCE [LARGE SCALE GENOMIC DNA]</scope>
    <source>
        <strain evidence="2">ANC 5109</strain>
    </source>
</reference>
<proteinExistence type="predicted"/>
<accession>A0A1H3M042</accession>
<sequence>MSQCRLCKKQVKLEESHIIPKFIGKWLRKTSATGYLRSIDNPNIRRQDLFKVKLLCKSCEDLFSDTESYFAETIFHPYVNRENFSYNLSYNHNLSKFFASLSWRVLVYLTEFLNNETSPEIEKCKSKLEDFLLGIGNTSNLDQYEQHLIPLESGSQSLLNTKHSNINSYFCRAIDTDLLNSKSGSLIYIKIPNFMIISNINYKYINKMRSSRVALKHGVLAPKEYILPIEMQHYLDNRLTFIKENITNVISETQNDKILSTIKNDLDRFENSHTLKIVEADLYPNQFIFRDKGKPL</sequence>
<dbReference type="STRING" id="595670.SAMN05421643_1222"/>
<organism evidence="1 2">
    <name type="scientific">Acinetobacter kyonggiensis</name>
    <dbReference type="NCBI Taxonomy" id="595670"/>
    <lineage>
        <taxon>Bacteria</taxon>
        <taxon>Pseudomonadati</taxon>
        <taxon>Pseudomonadota</taxon>
        <taxon>Gammaproteobacteria</taxon>
        <taxon>Moraxellales</taxon>
        <taxon>Moraxellaceae</taxon>
        <taxon>Acinetobacter</taxon>
    </lineage>
</organism>
<keyword evidence="2" id="KW-1185">Reference proteome</keyword>
<dbReference type="AlphaFoldDB" id="A0A1H3M042"/>
<dbReference type="EMBL" id="FNPK01000022">
    <property type="protein sequence ID" value="SDY69634.1"/>
    <property type="molecule type" value="Genomic_DNA"/>
</dbReference>
<protein>
    <recommendedName>
        <fullName evidence="3">HNH endonuclease</fullName>
    </recommendedName>
</protein>
<evidence type="ECO:0000313" key="2">
    <source>
        <dbReference type="Proteomes" id="UP000199035"/>
    </source>
</evidence>
<dbReference type="Proteomes" id="UP000199035">
    <property type="component" value="Unassembled WGS sequence"/>
</dbReference>
<name>A0A1H3M042_9GAMM</name>
<dbReference type="RefSeq" id="WP_092691871.1">
    <property type="nucleotide sequence ID" value="NZ_FNPK01000022.1"/>
</dbReference>
<evidence type="ECO:0008006" key="3">
    <source>
        <dbReference type="Google" id="ProtNLM"/>
    </source>
</evidence>
<evidence type="ECO:0000313" key="1">
    <source>
        <dbReference type="EMBL" id="SDY69634.1"/>
    </source>
</evidence>